<dbReference type="InterPro" id="IPR008756">
    <property type="entry name" value="Peptidase_M56"/>
</dbReference>
<dbReference type="InterPro" id="IPR052173">
    <property type="entry name" value="Beta-lactam_resp_regulator"/>
</dbReference>
<reference evidence="7 8" key="1">
    <citation type="submission" date="2020-04" db="EMBL/GenBank/DDBJ databases">
        <title>Pseudoalteromonas caenipelagi sp. nov., isolated from a tidal flat.</title>
        <authorList>
            <person name="Park S."/>
            <person name="Yoon J.-H."/>
        </authorList>
    </citation>
    <scope>NUCLEOTIDE SEQUENCE [LARGE SCALE GENOMIC DNA]</scope>
    <source>
        <strain evidence="7 8">JBTF-M23</strain>
    </source>
</reference>
<gene>
    <name evidence="7" type="ORF">HG263_21070</name>
</gene>
<evidence type="ECO:0000256" key="3">
    <source>
        <dbReference type="ARBA" id="ARBA00022989"/>
    </source>
</evidence>
<keyword evidence="5" id="KW-0735">Signal-anchor</keyword>
<feature type="transmembrane region" description="Helical" evidence="5">
    <location>
        <begin position="83"/>
        <end position="106"/>
    </location>
</feature>
<keyword evidence="5" id="KW-0653">Protein transport</keyword>
<keyword evidence="5" id="KW-0813">Transport</keyword>
<feature type="transmembrane region" description="Helical" evidence="5">
    <location>
        <begin position="12"/>
        <end position="28"/>
    </location>
</feature>
<dbReference type="AlphaFoldDB" id="A0A849VK29"/>
<organism evidence="7 8">
    <name type="scientific">Pseudoalteromonas caenipelagi</name>
    <dbReference type="NCBI Taxonomy" id="2726988"/>
    <lineage>
        <taxon>Bacteria</taxon>
        <taxon>Pseudomonadati</taxon>
        <taxon>Pseudomonadota</taxon>
        <taxon>Gammaproteobacteria</taxon>
        <taxon>Alteromonadales</taxon>
        <taxon>Pseudoalteromonadaceae</taxon>
        <taxon>Pseudoalteromonas</taxon>
    </lineage>
</organism>
<dbReference type="EMBL" id="JABBPG010000014">
    <property type="protein sequence ID" value="NOU52998.1"/>
    <property type="molecule type" value="Genomic_DNA"/>
</dbReference>
<dbReference type="GO" id="GO:0015031">
    <property type="term" value="P:protein transport"/>
    <property type="evidence" value="ECO:0007669"/>
    <property type="project" value="UniProtKB-UniRule"/>
</dbReference>
<dbReference type="PRINTS" id="PR01374">
    <property type="entry name" value="TONBPROTEIN"/>
</dbReference>
<dbReference type="GO" id="GO:0005886">
    <property type="term" value="C:plasma membrane"/>
    <property type="evidence" value="ECO:0007669"/>
    <property type="project" value="UniProtKB-SubCell"/>
</dbReference>
<keyword evidence="2 5" id="KW-0812">Transmembrane</keyword>
<dbReference type="PANTHER" id="PTHR34978:SF3">
    <property type="entry name" value="SLR0241 PROTEIN"/>
    <property type="match status" value="1"/>
</dbReference>
<comment type="subcellular location">
    <subcellularLocation>
        <location evidence="5">Cell inner membrane</location>
        <topology evidence="5">Single-pass membrane protein</topology>
        <orientation evidence="5">Periplasmic side</orientation>
    </subcellularLocation>
    <subcellularLocation>
        <location evidence="1">Membrane</location>
        <topology evidence="1">Single-pass membrane protein</topology>
    </subcellularLocation>
</comment>
<dbReference type="RefSeq" id="WP_171628034.1">
    <property type="nucleotide sequence ID" value="NZ_JABBPG010000014.1"/>
</dbReference>
<dbReference type="PANTHER" id="PTHR34978">
    <property type="entry name" value="POSSIBLE SENSOR-TRANSDUCER PROTEIN BLAR"/>
    <property type="match status" value="1"/>
</dbReference>
<keyword evidence="5" id="KW-0997">Cell inner membrane</keyword>
<dbReference type="GO" id="GO:0055085">
    <property type="term" value="P:transmembrane transport"/>
    <property type="evidence" value="ECO:0007669"/>
    <property type="project" value="InterPro"/>
</dbReference>
<keyword evidence="8" id="KW-1185">Reference proteome</keyword>
<comment type="function">
    <text evidence="5">Interacts with outer membrane receptor proteins that carry out high-affinity binding and energy dependent uptake into the periplasmic space of specific substrates. It could act to transduce energy from the cytoplasmic membrane to specific energy-requiring processes in the outer membrane, resulting in the release into the periplasm of ligands bound by these outer membrane proteins.</text>
</comment>
<dbReference type="Pfam" id="PF05569">
    <property type="entry name" value="Peptidase_M56"/>
    <property type="match status" value="1"/>
</dbReference>
<evidence type="ECO:0000256" key="2">
    <source>
        <dbReference type="ARBA" id="ARBA00022692"/>
    </source>
</evidence>
<dbReference type="PROSITE" id="PS52015">
    <property type="entry name" value="TONB_CTD"/>
    <property type="match status" value="1"/>
</dbReference>
<keyword evidence="5" id="KW-1003">Cell membrane</keyword>
<dbReference type="NCBIfam" id="TIGR01352">
    <property type="entry name" value="tonB_Cterm"/>
    <property type="match status" value="1"/>
</dbReference>
<comment type="caution">
    <text evidence="5">Lacks conserved residue(s) required for the propagation of feature annotation.</text>
</comment>
<feature type="transmembrane region" description="Helical" evidence="5">
    <location>
        <begin position="40"/>
        <end position="57"/>
    </location>
</feature>
<evidence type="ECO:0000259" key="6">
    <source>
        <dbReference type="PROSITE" id="PS52015"/>
    </source>
</evidence>
<feature type="transmembrane region" description="Helical" evidence="5">
    <location>
        <begin position="180"/>
        <end position="202"/>
    </location>
</feature>
<sequence>MLYPYLEWLLNPNTQLVLGAIIITLVLLQKYAADSLSARLIYSLWWLVPLSIIALNLPSELKPITNDAISYFRVTPQLQQHTAVWQFSATAVYSAIVMLLLLMLWWQHYKFSRALNIKAVKNSHFDQPLFVSSQLSTPMVIGLWKPIVVLPSGYDKQFDPETFKLLLEHENTHIRRFDNVANMALILLCIACWFNPIMWLGYQSFRRAQELACDEQVLQQKSTHQQLMYAEALISCAQNARNRALAYSYYGDKSTMKQRLLHLQKLSGASMGAKCLVVALACGSLSAMALAKPNEVQAHKHEGKPHPVMRIEPKYPAEAANAGISGYVTLQFTIDGRGHTNNIEVIDAQPQAVFEQSAITALRQWQYTGASDTTERHVVQLDYELGEPSESTKKKVKHERITVAH</sequence>
<dbReference type="Pfam" id="PF03544">
    <property type="entry name" value="TonB_C"/>
    <property type="match status" value="1"/>
</dbReference>
<evidence type="ECO:0000256" key="4">
    <source>
        <dbReference type="ARBA" id="ARBA00023136"/>
    </source>
</evidence>
<feature type="domain" description="TonB C-terminal" evidence="6">
    <location>
        <begin position="300"/>
        <end position="392"/>
    </location>
</feature>
<dbReference type="InterPro" id="IPR003538">
    <property type="entry name" value="TonB"/>
</dbReference>
<accession>A0A849VK29</accession>
<comment type="similarity">
    <text evidence="5">Belongs to the TonB family.</text>
</comment>
<name>A0A849VK29_9GAMM</name>
<dbReference type="GO" id="GO:0030288">
    <property type="term" value="C:outer membrane-bounded periplasmic space"/>
    <property type="evidence" value="ECO:0007669"/>
    <property type="project" value="InterPro"/>
</dbReference>
<evidence type="ECO:0000313" key="7">
    <source>
        <dbReference type="EMBL" id="NOU52998.1"/>
    </source>
</evidence>
<keyword evidence="3 5" id="KW-1133">Transmembrane helix</keyword>
<dbReference type="CDD" id="cd07341">
    <property type="entry name" value="M56_BlaR1_MecR1_like"/>
    <property type="match status" value="1"/>
</dbReference>
<evidence type="ECO:0000313" key="8">
    <source>
        <dbReference type="Proteomes" id="UP000586305"/>
    </source>
</evidence>
<evidence type="ECO:0000256" key="5">
    <source>
        <dbReference type="RuleBase" id="RU362123"/>
    </source>
</evidence>
<dbReference type="GO" id="GO:0031992">
    <property type="term" value="F:energy transducer activity"/>
    <property type="evidence" value="ECO:0007669"/>
    <property type="project" value="InterPro"/>
</dbReference>
<dbReference type="InterPro" id="IPR006260">
    <property type="entry name" value="TonB/TolA_C"/>
</dbReference>
<comment type="caution">
    <text evidence="7">The sequence shown here is derived from an EMBL/GenBank/DDBJ whole genome shotgun (WGS) entry which is preliminary data.</text>
</comment>
<evidence type="ECO:0000256" key="1">
    <source>
        <dbReference type="ARBA" id="ARBA00004167"/>
    </source>
</evidence>
<protein>
    <recommendedName>
        <fullName evidence="5">Protein TonB</fullName>
    </recommendedName>
</protein>
<dbReference type="Proteomes" id="UP000586305">
    <property type="component" value="Unassembled WGS sequence"/>
</dbReference>
<dbReference type="GO" id="GO:0015891">
    <property type="term" value="P:siderophore transport"/>
    <property type="evidence" value="ECO:0007669"/>
    <property type="project" value="InterPro"/>
</dbReference>
<proteinExistence type="inferred from homology"/>
<keyword evidence="4 5" id="KW-0472">Membrane</keyword>
<dbReference type="Gene3D" id="3.30.2420.10">
    <property type="entry name" value="TonB"/>
    <property type="match status" value="1"/>
</dbReference>
<dbReference type="InterPro" id="IPR037682">
    <property type="entry name" value="TonB_C"/>
</dbReference>
<dbReference type="SUPFAM" id="SSF74653">
    <property type="entry name" value="TolA/TonB C-terminal domain"/>
    <property type="match status" value="1"/>
</dbReference>